<evidence type="ECO:0000256" key="4">
    <source>
        <dbReference type="ARBA" id="ARBA00022729"/>
    </source>
</evidence>
<comment type="catalytic activity">
    <reaction evidence="1">
        <text>[protein]-peptidylproline (omega=180) = [protein]-peptidylproline (omega=0)</text>
        <dbReference type="Rhea" id="RHEA:16237"/>
        <dbReference type="Rhea" id="RHEA-COMP:10747"/>
        <dbReference type="Rhea" id="RHEA-COMP:10748"/>
        <dbReference type="ChEBI" id="CHEBI:83833"/>
        <dbReference type="ChEBI" id="CHEBI:83834"/>
        <dbReference type="EC" id="5.2.1.8"/>
    </reaction>
</comment>
<evidence type="ECO:0000259" key="8">
    <source>
        <dbReference type="PROSITE" id="PS50059"/>
    </source>
</evidence>
<keyword evidence="6" id="KW-0413">Isomerase</keyword>
<accession>A0A644W444</accession>
<dbReference type="Gene3D" id="3.10.50.40">
    <property type="match status" value="1"/>
</dbReference>
<comment type="similarity">
    <text evidence="2">Belongs to the FKBP-type PPIase family.</text>
</comment>
<dbReference type="GO" id="GO:0006457">
    <property type="term" value="P:protein folding"/>
    <property type="evidence" value="ECO:0007669"/>
    <property type="project" value="InterPro"/>
</dbReference>
<dbReference type="InterPro" id="IPR046357">
    <property type="entry name" value="PPIase_dom_sf"/>
</dbReference>
<evidence type="ECO:0000256" key="7">
    <source>
        <dbReference type="ARBA" id="ARBA00029569"/>
    </source>
</evidence>
<evidence type="ECO:0000313" key="9">
    <source>
        <dbReference type="EMBL" id="MPL98220.1"/>
    </source>
</evidence>
<dbReference type="InterPro" id="IPR036944">
    <property type="entry name" value="PPIase_FKBP_N_sf"/>
</dbReference>
<protein>
    <recommendedName>
        <fullName evidence="3">peptidylprolyl isomerase</fullName>
        <ecNumber evidence="3">5.2.1.8</ecNumber>
    </recommendedName>
    <alternativeName>
        <fullName evidence="7">Rotamase</fullName>
    </alternativeName>
</protein>
<dbReference type="SUPFAM" id="SSF54534">
    <property type="entry name" value="FKBP-like"/>
    <property type="match status" value="1"/>
</dbReference>
<sequence length="259" mass="28509">MRKLLLVMLAMSVVVAASAKEKKPKKEKKSKQQIEVVSEPVNIFSNEVDSMSYALAVNIASDLLKNMKTLPNGAYNSELFLKAFNAVMKGDSVLFSVEKSQSILQTYFTAAQEKMASEKKSEGTKFLTENAKNPAVQTTASGLQYIVLTEAEGPKPQATDKVKVHYEGTLIDGTKFDSSYDRGESIDFPLNQVIPGWTEGIQLMSVGSKYKFFIPYELAYGEQGAGGVIPPFATLIFTVELLEINPVTVTDQIKELEIK</sequence>
<keyword evidence="5" id="KW-0697">Rotamase</keyword>
<evidence type="ECO:0000256" key="5">
    <source>
        <dbReference type="ARBA" id="ARBA00023110"/>
    </source>
</evidence>
<feature type="domain" description="PPIase FKBP-type" evidence="8">
    <location>
        <begin position="159"/>
        <end position="245"/>
    </location>
</feature>
<dbReference type="PANTHER" id="PTHR43811">
    <property type="entry name" value="FKBP-TYPE PEPTIDYL-PROLYL CIS-TRANS ISOMERASE FKPA"/>
    <property type="match status" value="1"/>
</dbReference>
<dbReference type="FunFam" id="3.10.50.40:FF:000045">
    <property type="entry name" value="Peptidyl-prolyl cis-trans isomerase"/>
    <property type="match status" value="1"/>
</dbReference>
<dbReference type="Gene3D" id="1.10.287.460">
    <property type="entry name" value="Peptidyl-prolyl cis-trans isomerase, FKBP-type, N-terminal domain"/>
    <property type="match status" value="1"/>
</dbReference>
<dbReference type="InterPro" id="IPR001179">
    <property type="entry name" value="PPIase_FKBP_dom"/>
</dbReference>
<comment type="caution">
    <text evidence="9">The sequence shown here is derived from an EMBL/GenBank/DDBJ whole genome shotgun (WGS) entry which is preliminary data.</text>
</comment>
<proteinExistence type="inferred from homology"/>
<evidence type="ECO:0000256" key="3">
    <source>
        <dbReference type="ARBA" id="ARBA00013194"/>
    </source>
</evidence>
<reference evidence="9" key="1">
    <citation type="submission" date="2019-08" db="EMBL/GenBank/DDBJ databases">
        <authorList>
            <person name="Kucharzyk K."/>
            <person name="Murdoch R.W."/>
            <person name="Higgins S."/>
            <person name="Loffler F."/>
        </authorList>
    </citation>
    <scope>NUCLEOTIDE SEQUENCE</scope>
</reference>
<keyword evidence="4" id="KW-0732">Signal</keyword>
<evidence type="ECO:0000256" key="2">
    <source>
        <dbReference type="ARBA" id="ARBA00006577"/>
    </source>
</evidence>
<dbReference type="PROSITE" id="PS50059">
    <property type="entry name" value="FKBP_PPIASE"/>
    <property type="match status" value="1"/>
</dbReference>
<dbReference type="AlphaFoldDB" id="A0A644W444"/>
<dbReference type="Pfam" id="PF00254">
    <property type="entry name" value="FKBP_C"/>
    <property type="match status" value="1"/>
</dbReference>
<dbReference type="GO" id="GO:0003755">
    <property type="term" value="F:peptidyl-prolyl cis-trans isomerase activity"/>
    <property type="evidence" value="ECO:0007669"/>
    <property type="project" value="UniProtKB-KW"/>
</dbReference>
<dbReference type="InterPro" id="IPR000774">
    <property type="entry name" value="PPIase_FKBP_N"/>
</dbReference>
<organism evidence="9">
    <name type="scientific">bioreactor metagenome</name>
    <dbReference type="NCBI Taxonomy" id="1076179"/>
    <lineage>
        <taxon>unclassified sequences</taxon>
        <taxon>metagenomes</taxon>
        <taxon>ecological metagenomes</taxon>
    </lineage>
</organism>
<dbReference type="Pfam" id="PF01346">
    <property type="entry name" value="FKBP_N"/>
    <property type="match status" value="1"/>
</dbReference>
<dbReference type="PANTHER" id="PTHR43811:SF19">
    <property type="entry name" value="39 KDA FK506-BINDING NUCLEAR PROTEIN"/>
    <property type="match status" value="1"/>
</dbReference>
<name>A0A644W444_9ZZZZ</name>
<dbReference type="EC" id="5.2.1.8" evidence="3"/>
<evidence type="ECO:0000256" key="6">
    <source>
        <dbReference type="ARBA" id="ARBA00023235"/>
    </source>
</evidence>
<dbReference type="EMBL" id="VSSQ01000596">
    <property type="protein sequence ID" value="MPL98220.1"/>
    <property type="molecule type" value="Genomic_DNA"/>
</dbReference>
<evidence type="ECO:0000256" key="1">
    <source>
        <dbReference type="ARBA" id="ARBA00000971"/>
    </source>
</evidence>
<gene>
    <name evidence="9" type="ORF">SDC9_44420</name>
</gene>